<reference evidence="1 2" key="1">
    <citation type="journal article" date="2008" name="Science">
        <title>The Physcomitrella genome reveals evolutionary insights into the conquest of land by plants.</title>
        <authorList>
            <person name="Rensing S."/>
            <person name="Lang D."/>
            <person name="Zimmer A."/>
            <person name="Terry A."/>
            <person name="Salamov A."/>
            <person name="Shapiro H."/>
            <person name="Nishiyama T."/>
            <person name="Perroud P.-F."/>
            <person name="Lindquist E."/>
            <person name="Kamisugi Y."/>
            <person name="Tanahashi T."/>
            <person name="Sakakibara K."/>
            <person name="Fujita T."/>
            <person name="Oishi K."/>
            <person name="Shin-I T."/>
            <person name="Kuroki Y."/>
            <person name="Toyoda A."/>
            <person name="Suzuki Y."/>
            <person name="Hashimoto A."/>
            <person name="Yamaguchi K."/>
            <person name="Sugano A."/>
            <person name="Kohara Y."/>
            <person name="Fujiyama A."/>
            <person name="Anterola A."/>
            <person name="Aoki S."/>
            <person name="Ashton N."/>
            <person name="Barbazuk W.B."/>
            <person name="Barker E."/>
            <person name="Bennetzen J."/>
            <person name="Bezanilla M."/>
            <person name="Blankenship R."/>
            <person name="Cho S.H."/>
            <person name="Dutcher S."/>
            <person name="Estelle M."/>
            <person name="Fawcett J.A."/>
            <person name="Gundlach H."/>
            <person name="Hanada K."/>
            <person name="Heyl A."/>
            <person name="Hicks K.A."/>
            <person name="Hugh J."/>
            <person name="Lohr M."/>
            <person name="Mayer K."/>
            <person name="Melkozernov A."/>
            <person name="Murata T."/>
            <person name="Nelson D."/>
            <person name="Pils B."/>
            <person name="Prigge M."/>
            <person name="Reiss B."/>
            <person name="Renner T."/>
            <person name="Rombauts S."/>
            <person name="Rushton P."/>
            <person name="Sanderfoot A."/>
            <person name="Schween G."/>
            <person name="Shiu S.-H."/>
            <person name="Stueber K."/>
            <person name="Theodoulou F.L."/>
            <person name="Tu H."/>
            <person name="Van de Peer Y."/>
            <person name="Verrier P.J."/>
            <person name="Waters E."/>
            <person name="Wood A."/>
            <person name="Yang L."/>
            <person name="Cove D."/>
            <person name="Cuming A."/>
            <person name="Hasebe M."/>
            <person name="Lucas S."/>
            <person name="Mishler D.B."/>
            <person name="Reski R."/>
            <person name="Grigoriev I."/>
            <person name="Quatrano R.S."/>
            <person name="Boore J.L."/>
        </authorList>
    </citation>
    <scope>NUCLEOTIDE SEQUENCE [LARGE SCALE GENOMIC DNA]</scope>
    <source>
        <strain evidence="1 2">cv. Gransden 2004</strain>
    </source>
</reference>
<dbReference type="Gramene" id="Pp3c2_5690V3.9">
    <property type="protein sequence ID" value="PAC:32934574.CDS.1"/>
    <property type="gene ID" value="Pp3c2_5690"/>
</dbReference>
<protein>
    <submittedName>
        <fullName evidence="1">Uncharacterized protein</fullName>
    </submittedName>
</protein>
<reference evidence="1" key="3">
    <citation type="submission" date="2020-12" db="UniProtKB">
        <authorList>
            <consortium name="EnsemblPlants"/>
        </authorList>
    </citation>
    <scope>IDENTIFICATION</scope>
</reference>
<dbReference type="AlphaFoldDB" id="A0A7I3ZEM0"/>
<sequence length="222" mass="24292">MDLTRNMNSVQQLVWSPVDVWPEINEKRRTRSGLRVEGIEEELICPKPRRPTSVNVPVSELMKPSRRHKKYAPPSDISAHFMLSSYMIRGLCSTPLTLEHEIDLLRCLCSKPSARVENAACFELLDIFFSKGGIREVSSFGCSPPSFCGSPPARAGNPLIHDSKFLQQRTSSNLSQQLSSCGPSSYVPSSHGTSAYSASPAVRIEGFGSFGSDLSSQVSALA</sequence>
<evidence type="ECO:0000313" key="2">
    <source>
        <dbReference type="Proteomes" id="UP000006727"/>
    </source>
</evidence>
<reference evidence="1 2" key="2">
    <citation type="journal article" date="2018" name="Plant J.">
        <title>The Physcomitrella patens chromosome-scale assembly reveals moss genome structure and evolution.</title>
        <authorList>
            <person name="Lang D."/>
            <person name="Ullrich K.K."/>
            <person name="Murat F."/>
            <person name="Fuchs J."/>
            <person name="Jenkins J."/>
            <person name="Haas F.B."/>
            <person name="Piednoel M."/>
            <person name="Gundlach H."/>
            <person name="Van Bel M."/>
            <person name="Meyberg R."/>
            <person name="Vives C."/>
            <person name="Morata J."/>
            <person name="Symeonidi A."/>
            <person name="Hiss M."/>
            <person name="Muchero W."/>
            <person name="Kamisugi Y."/>
            <person name="Saleh O."/>
            <person name="Blanc G."/>
            <person name="Decker E.L."/>
            <person name="van Gessel N."/>
            <person name="Grimwood J."/>
            <person name="Hayes R.D."/>
            <person name="Graham S.W."/>
            <person name="Gunter L.E."/>
            <person name="McDaniel S.F."/>
            <person name="Hoernstein S.N.W."/>
            <person name="Larsson A."/>
            <person name="Li F.W."/>
            <person name="Perroud P.F."/>
            <person name="Phillips J."/>
            <person name="Ranjan P."/>
            <person name="Rokshar D.S."/>
            <person name="Rothfels C.J."/>
            <person name="Schneider L."/>
            <person name="Shu S."/>
            <person name="Stevenson D.W."/>
            <person name="Thummler F."/>
            <person name="Tillich M."/>
            <person name="Villarreal Aguilar J.C."/>
            <person name="Widiez T."/>
            <person name="Wong G.K."/>
            <person name="Wymore A."/>
            <person name="Zhang Y."/>
            <person name="Zimmer A.D."/>
            <person name="Quatrano R.S."/>
            <person name="Mayer K.F.X."/>
            <person name="Goodstein D."/>
            <person name="Casacuberta J.M."/>
            <person name="Vandepoele K."/>
            <person name="Reski R."/>
            <person name="Cuming A.C."/>
            <person name="Tuskan G.A."/>
            <person name="Maumus F."/>
            <person name="Salse J."/>
            <person name="Schmutz J."/>
            <person name="Rensing S.A."/>
        </authorList>
    </citation>
    <scope>NUCLEOTIDE SEQUENCE [LARGE SCALE GENOMIC DNA]</scope>
    <source>
        <strain evidence="1 2">cv. Gransden 2004</strain>
    </source>
</reference>
<dbReference type="Proteomes" id="UP000006727">
    <property type="component" value="Chromosome 2"/>
</dbReference>
<dbReference type="PANTHER" id="PTHR33384:SF1">
    <property type="entry name" value="EXPRESSED PROTEIN"/>
    <property type="match status" value="1"/>
</dbReference>
<proteinExistence type="predicted"/>
<dbReference type="EnsemblPlants" id="Pp3c2_5690V3.9">
    <property type="protein sequence ID" value="PAC:32934574.CDS.1"/>
    <property type="gene ID" value="Pp3c2_5690"/>
</dbReference>
<accession>A0A7I3ZEM0</accession>
<gene>
    <name evidence="1" type="primary">LOC112278977</name>
</gene>
<organism evidence="1 2">
    <name type="scientific">Physcomitrium patens</name>
    <name type="common">Spreading-leaved earth moss</name>
    <name type="synonym">Physcomitrella patens</name>
    <dbReference type="NCBI Taxonomy" id="3218"/>
    <lineage>
        <taxon>Eukaryota</taxon>
        <taxon>Viridiplantae</taxon>
        <taxon>Streptophyta</taxon>
        <taxon>Embryophyta</taxon>
        <taxon>Bryophyta</taxon>
        <taxon>Bryophytina</taxon>
        <taxon>Bryopsida</taxon>
        <taxon>Funariidae</taxon>
        <taxon>Funariales</taxon>
        <taxon>Funariaceae</taxon>
        <taxon>Physcomitrium</taxon>
    </lineage>
</organism>
<dbReference type="Gramene" id="Pp3c2_5690V3.10">
    <property type="protein sequence ID" value="PAC:32934575.CDS.1"/>
    <property type="gene ID" value="Pp3c2_5690"/>
</dbReference>
<evidence type="ECO:0000313" key="1">
    <source>
        <dbReference type="EnsemblPlants" id="PAC:32934574.CDS.1"/>
    </source>
</evidence>
<keyword evidence="2" id="KW-1185">Reference proteome</keyword>
<dbReference type="EMBL" id="ABEU02000002">
    <property type="status" value="NOT_ANNOTATED_CDS"/>
    <property type="molecule type" value="Genomic_DNA"/>
</dbReference>
<dbReference type="EnsemblPlants" id="Pp3c2_5690V3.10">
    <property type="protein sequence ID" value="PAC:32934575.CDS.1"/>
    <property type="gene ID" value="Pp3c2_5690"/>
</dbReference>
<dbReference type="OMA" id="WPEINEK"/>
<dbReference type="PANTHER" id="PTHR33384">
    <property type="entry name" value="EXPRESSED PROTEIN"/>
    <property type="match status" value="1"/>
</dbReference>
<name>A0A7I3ZEM0_PHYPA</name>
<dbReference type="FunCoup" id="A0A7I3ZEM0">
    <property type="interactions" value="1961"/>
</dbReference>